<feature type="domain" description="Ribosomal RNA small subunit methyltransferase B-like ferredoxin-like" evidence="3">
    <location>
        <begin position="83"/>
        <end position="140"/>
    </location>
</feature>
<feature type="non-terminal residue" evidence="4">
    <location>
        <position position="1"/>
    </location>
</feature>
<dbReference type="AlphaFoldDB" id="A0A382FWB8"/>
<evidence type="ECO:0000259" key="3">
    <source>
        <dbReference type="Pfam" id="PF22458"/>
    </source>
</evidence>
<evidence type="ECO:0000259" key="2">
    <source>
        <dbReference type="Pfam" id="PF01029"/>
    </source>
</evidence>
<reference evidence="4" key="1">
    <citation type="submission" date="2018-05" db="EMBL/GenBank/DDBJ databases">
        <authorList>
            <person name="Lanie J.A."/>
            <person name="Ng W.-L."/>
            <person name="Kazmierczak K.M."/>
            <person name="Andrzejewski T.M."/>
            <person name="Davidsen T.M."/>
            <person name="Wayne K.J."/>
            <person name="Tettelin H."/>
            <person name="Glass J.I."/>
            <person name="Rusch D."/>
            <person name="Podicherti R."/>
            <person name="Tsui H.-C.T."/>
            <person name="Winkler M.E."/>
        </authorList>
    </citation>
    <scope>NUCLEOTIDE SEQUENCE</scope>
</reference>
<dbReference type="InterPro" id="IPR035926">
    <property type="entry name" value="NusB-like_sf"/>
</dbReference>
<dbReference type="Gene3D" id="1.10.940.10">
    <property type="entry name" value="NusB-like"/>
    <property type="match status" value="1"/>
</dbReference>
<name>A0A382FWB8_9ZZZZ</name>
<dbReference type="InterPro" id="IPR006027">
    <property type="entry name" value="NusB_RsmB_TIM44"/>
</dbReference>
<feature type="non-terminal residue" evidence="4">
    <location>
        <position position="146"/>
    </location>
</feature>
<dbReference type="GO" id="GO:0006355">
    <property type="term" value="P:regulation of DNA-templated transcription"/>
    <property type="evidence" value="ECO:0007669"/>
    <property type="project" value="InterPro"/>
</dbReference>
<dbReference type="GO" id="GO:0003723">
    <property type="term" value="F:RNA binding"/>
    <property type="evidence" value="ECO:0007669"/>
    <property type="project" value="UniProtKB-KW"/>
</dbReference>
<accession>A0A382FWB8</accession>
<dbReference type="SUPFAM" id="SSF48013">
    <property type="entry name" value="NusB-like"/>
    <property type="match status" value="1"/>
</dbReference>
<dbReference type="InterPro" id="IPR054728">
    <property type="entry name" value="RsmB-like_ferredoxin"/>
</dbReference>
<protein>
    <submittedName>
        <fullName evidence="4">Uncharacterized protein</fullName>
    </submittedName>
</protein>
<sequence length="146" mass="15933">VSLDVQVRDVLRIGVYEILYMDGVPEYAVVSQAVELARSLAGPGVGGLVNAVLRAIAKEGGGEGYFPDPTADPAGYLSTWGSHPRWLVERWLARWPFVDVRNLIEGNNRIPPIHLRCLWDTPEHARDALATRGIEAKIVGFGTGCV</sequence>
<dbReference type="Pfam" id="PF01029">
    <property type="entry name" value="NusB"/>
    <property type="match status" value="1"/>
</dbReference>
<evidence type="ECO:0000313" key="4">
    <source>
        <dbReference type="EMBL" id="SVB66507.1"/>
    </source>
</evidence>
<organism evidence="4">
    <name type="scientific">marine metagenome</name>
    <dbReference type="NCBI Taxonomy" id="408172"/>
    <lineage>
        <taxon>unclassified sequences</taxon>
        <taxon>metagenomes</taxon>
        <taxon>ecological metagenomes</taxon>
    </lineage>
</organism>
<feature type="domain" description="NusB/RsmB/TIM44" evidence="2">
    <location>
        <begin position="3"/>
        <end position="58"/>
    </location>
</feature>
<keyword evidence="1" id="KW-0694">RNA-binding</keyword>
<dbReference type="EMBL" id="UINC01051859">
    <property type="protein sequence ID" value="SVB66507.1"/>
    <property type="molecule type" value="Genomic_DNA"/>
</dbReference>
<proteinExistence type="predicted"/>
<evidence type="ECO:0000256" key="1">
    <source>
        <dbReference type="ARBA" id="ARBA00022884"/>
    </source>
</evidence>
<gene>
    <name evidence="4" type="ORF">METZ01_LOCUS219361</name>
</gene>
<dbReference type="Pfam" id="PF22458">
    <property type="entry name" value="RsmF-B_ferredox"/>
    <property type="match status" value="1"/>
</dbReference>